<dbReference type="AlphaFoldDB" id="A0A2S2C5P6"/>
<dbReference type="Proteomes" id="UP000245711">
    <property type="component" value="Plasmid pRB98"/>
</dbReference>
<proteinExistence type="predicted"/>
<reference evidence="1 2" key="1">
    <citation type="submission" date="2017-05" db="EMBL/GenBank/DDBJ databases">
        <title>Isolation of Rhodococcus sp. S2-17 biodegrading of BP-3.</title>
        <authorList>
            <person name="Lee Y."/>
            <person name="Kim K.H."/>
            <person name="Chun B.H."/>
            <person name="Jung H.S."/>
            <person name="Jeon C.O."/>
        </authorList>
    </citation>
    <scope>NUCLEOTIDE SEQUENCE [LARGE SCALE GENOMIC DNA]</scope>
    <source>
        <strain evidence="1 2">S2-17</strain>
        <plasmid evidence="2">prb98</plasmid>
    </source>
</reference>
<sequence length="163" mass="18130">MSAGEHRGAVNHSIVDEGRYDAQLPFIIRPAELVADATRTLAELLTDWPATFELICDPLERSRPRRRILAASTAILVARSFSSTLYFRSAAMLSILHRFESLRQTRGQFRSFAYQYMSFILVVRRPGGAAVCGWAGGVFPAPSFRVVDYLGHSVFEGPDNPPV</sequence>
<evidence type="ECO:0000313" key="1">
    <source>
        <dbReference type="EMBL" id="AWK76124.1"/>
    </source>
</evidence>
<evidence type="ECO:0000313" key="2">
    <source>
        <dbReference type="Proteomes" id="UP000245711"/>
    </source>
</evidence>
<protein>
    <submittedName>
        <fullName evidence="1">Uncharacterized protein</fullName>
    </submittedName>
</protein>
<geneLocation type="plasmid" evidence="2">
    <name>prb98</name>
</geneLocation>
<keyword evidence="1" id="KW-0614">Plasmid</keyword>
<keyword evidence="2" id="KW-1185">Reference proteome</keyword>
<dbReference type="EMBL" id="CP021355">
    <property type="protein sequence ID" value="AWK76124.1"/>
    <property type="molecule type" value="Genomic_DNA"/>
</dbReference>
<name>A0A2S2C5P6_9NOCA</name>
<dbReference type="KEGG" id="roz:CBI38_31885"/>
<dbReference type="RefSeq" id="WP_162603340.1">
    <property type="nucleotide sequence ID" value="NZ_CP021355.1"/>
</dbReference>
<organism evidence="1 2">
    <name type="scientific">Rhodococcus oxybenzonivorans</name>
    <dbReference type="NCBI Taxonomy" id="1990687"/>
    <lineage>
        <taxon>Bacteria</taxon>
        <taxon>Bacillati</taxon>
        <taxon>Actinomycetota</taxon>
        <taxon>Actinomycetes</taxon>
        <taxon>Mycobacteriales</taxon>
        <taxon>Nocardiaceae</taxon>
        <taxon>Rhodococcus</taxon>
    </lineage>
</organism>
<accession>A0A2S2C5P6</accession>
<gene>
    <name evidence="1" type="ORF">CBI38_31885</name>
</gene>